<feature type="compositionally biased region" description="Basic and acidic residues" evidence="1">
    <location>
        <begin position="84"/>
        <end position="94"/>
    </location>
</feature>
<feature type="domain" description="Heterokaryon incompatibility" evidence="2">
    <location>
        <begin position="138"/>
        <end position="304"/>
    </location>
</feature>
<keyword evidence="4" id="KW-1185">Reference proteome</keyword>
<feature type="compositionally biased region" description="Basic and acidic residues" evidence="1">
    <location>
        <begin position="1"/>
        <end position="13"/>
    </location>
</feature>
<dbReference type="PANTHER" id="PTHR24148:SF64">
    <property type="entry name" value="HETEROKARYON INCOMPATIBILITY DOMAIN-CONTAINING PROTEIN"/>
    <property type="match status" value="1"/>
</dbReference>
<name>A0A6A6A8L7_9PLEO</name>
<dbReference type="AlphaFoldDB" id="A0A6A6A8L7"/>
<dbReference type="Pfam" id="PF06985">
    <property type="entry name" value="HET"/>
    <property type="match status" value="1"/>
</dbReference>
<evidence type="ECO:0000313" key="3">
    <source>
        <dbReference type="EMBL" id="KAF2127167.1"/>
    </source>
</evidence>
<gene>
    <name evidence="3" type="ORF">P153DRAFT_406414</name>
</gene>
<dbReference type="InterPro" id="IPR010730">
    <property type="entry name" value="HET"/>
</dbReference>
<protein>
    <submittedName>
        <fullName evidence="3">HET-domain-containing protein</fullName>
    </submittedName>
</protein>
<dbReference type="GeneID" id="54412462"/>
<dbReference type="EMBL" id="ML977511">
    <property type="protein sequence ID" value="KAF2127167.1"/>
    <property type="molecule type" value="Genomic_DNA"/>
</dbReference>
<accession>A0A6A6A8L7</accession>
<dbReference type="PANTHER" id="PTHR24148">
    <property type="entry name" value="ANKYRIN REPEAT DOMAIN-CONTAINING PROTEIN 39 HOMOLOG-RELATED"/>
    <property type="match status" value="1"/>
</dbReference>
<dbReference type="Proteomes" id="UP000799771">
    <property type="component" value="Unassembled WGS sequence"/>
</dbReference>
<feature type="region of interest" description="Disordered" evidence="1">
    <location>
        <begin position="1"/>
        <end position="35"/>
    </location>
</feature>
<dbReference type="Pfam" id="PF26639">
    <property type="entry name" value="Het-6_barrel"/>
    <property type="match status" value="1"/>
</dbReference>
<evidence type="ECO:0000259" key="2">
    <source>
        <dbReference type="Pfam" id="PF06985"/>
    </source>
</evidence>
<dbReference type="RefSeq" id="XP_033521556.1">
    <property type="nucleotide sequence ID" value="XM_033672030.1"/>
</dbReference>
<sequence>MADMESSEKGTKEEDQEYIPSSPLEHYSAVSSPPSRRKVMSRYLRSLFLCFPFASVVRPRKHSSEQDKSKNKEKTVQTNTIESSEIRDGHKPSETSKTYKPLPYDDSIRLLRIEPGESEQDLILSLEPARLDNTLPAYEALSYVWGVEAGEQVTCNGESMKDITVNLFNALKRLRHKNKTRLVWCDALCIDQQNPTEKGLQVRKMHHIYARAEKVLVVLGLDEEGHAEGAFGVLCSLVNNKPPSQQPTLTSKNKHAKSAVYENIDSTHQIHIPAQLPRLGNPIWIKVMILFCNTWFRRMWVMQEIVLAQHAIVIWGSCSLSWDIVGRAIDCIREHTYLHAVLETRSLQNAFFMWNMCSIRRNNIKGSHDEEEENGFAFLQLLDIARSFDVTEAKDKVYGLLGFPTRDASLETGVFIRPNYTQSLAGVYADVARKLLVKEGNLDVLSFVVHPGWRENVDEQQKESVKPDTAAEDMPSWVPDWNAKETIYPLAGFGPGKAHKAGLGRPLCLDFTDHNENETALFTLRLRGQVITTIRDVGAATPFGQRHKSAPALKSLVSWYLSTARPSAEILTKTLCAHRNADGSLILDDEKNIADFMALLRDLELDLEATWPGAAATGTEMEDTKTRTGKQLAELATQKGNPDTARETLWLYSCYRAPFITESGEVGLGPGAARAGDAIVVLWGGQVPYVLRRNDDGREGWAFVGECYIEKYMTEKVMYGKREDVFELR</sequence>
<evidence type="ECO:0000313" key="4">
    <source>
        <dbReference type="Proteomes" id="UP000799771"/>
    </source>
</evidence>
<feature type="compositionally biased region" description="Basic and acidic residues" evidence="1">
    <location>
        <begin position="62"/>
        <end position="75"/>
    </location>
</feature>
<dbReference type="InterPro" id="IPR052895">
    <property type="entry name" value="HetReg/Transcr_Mod"/>
</dbReference>
<dbReference type="OrthoDB" id="5386682at2759"/>
<reference evidence="3" key="1">
    <citation type="journal article" date="2020" name="Stud. Mycol.">
        <title>101 Dothideomycetes genomes: a test case for predicting lifestyles and emergence of pathogens.</title>
        <authorList>
            <person name="Haridas S."/>
            <person name="Albert R."/>
            <person name="Binder M."/>
            <person name="Bloem J."/>
            <person name="Labutti K."/>
            <person name="Salamov A."/>
            <person name="Andreopoulos B."/>
            <person name="Baker S."/>
            <person name="Barry K."/>
            <person name="Bills G."/>
            <person name="Bluhm B."/>
            <person name="Cannon C."/>
            <person name="Castanera R."/>
            <person name="Culley D."/>
            <person name="Daum C."/>
            <person name="Ezra D."/>
            <person name="Gonzalez J."/>
            <person name="Henrissat B."/>
            <person name="Kuo A."/>
            <person name="Liang C."/>
            <person name="Lipzen A."/>
            <person name="Lutzoni F."/>
            <person name="Magnuson J."/>
            <person name="Mondo S."/>
            <person name="Nolan M."/>
            <person name="Ohm R."/>
            <person name="Pangilinan J."/>
            <person name="Park H.-J."/>
            <person name="Ramirez L."/>
            <person name="Alfaro M."/>
            <person name="Sun H."/>
            <person name="Tritt A."/>
            <person name="Yoshinaga Y."/>
            <person name="Zwiers L.-H."/>
            <person name="Turgeon B."/>
            <person name="Goodwin S."/>
            <person name="Spatafora J."/>
            <person name="Crous P."/>
            <person name="Grigoriev I."/>
        </authorList>
    </citation>
    <scope>NUCLEOTIDE SEQUENCE</scope>
    <source>
        <strain evidence="3">CBS 119687</strain>
    </source>
</reference>
<evidence type="ECO:0000256" key="1">
    <source>
        <dbReference type="SAM" id="MobiDB-lite"/>
    </source>
</evidence>
<proteinExistence type="predicted"/>
<feature type="region of interest" description="Disordered" evidence="1">
    <location>
        <begin position="60"/>
        <end position="101"/>
    </location>
</feature>
<organism evidence="3 4">
    <name type="scientific">Dothidotthia symphoricarpi CBS 119687</name>
    <dbReference type="NCBI Taxonomy" id="1392245"/>
    <lineage>
        <taxon>Eukaryota</taxon>
        <taxon>Fungi</taxon>
        <taxon>Dikarya</taxon>
        <taxon>Ascomycota</taxon>
        <taxon>Pezizomycotina</taxon>
        <taxon>Dothideomycetes</taxon>
        <taxon>Pleosporomycetidae</taxon>
        <taxon>Pleosporales</taxon>
        <taxon>Dothidotthiaceae</taxon>
        <taxon>Dothidotthia</taxon>
    </lineage>
</organism>